<dbReference type="Proteomes" id="UP001341840">
    <property type="component" value="Unassembled WGS sequence"/>
</dbReference>
<evidence type="ECO:0000313" key="3">
    <source>
        <dbReference type="Proteomes" id="UP001341840"/>
    </source>
</evidence>
<gene>
    <name evidence="2" type="ORF">PIB30_102222</name>
</gene>
<evidence type="ECO:0000313" key="2">
    <source>
        <dbReference type="EMBL" id="MED6190077.1"/>
    </source>
</evidence>
<sequence length="259" mass="29156">MKDDDTDMLNLGGQDSDSQFQSSPIGSSSAAKRARTNSTKRTRGEDAMVILAESMETVVGEQGKHIQVLANALSGVNEEVNIGRTLNKLGFSTEEIVAIALKFGQQPQLKDIFWSLEDVQKAAYDRGRRRHSYIFRRRLSYNQWKSDTFHHHCSRVLCGRFFRILPVETRSVFHFVKSSSQFGCGSPELNDAFTIAANLSLLLYLSLRMLDLGFHVKNEEVAKAVNPNLLVTHTMGIYSVNSLRYSGSVDFSNLNMIRR</sequence>
<accession>A0ABU6WXI9</accession>
<feature type="compositionally biased region" description="Low complexity" evidence="1">
    <location>
        <begin position="14"/>
        <end position="29"/>
    </location>
</feature>
<dbReference type="EMBL" id="JASCZI010184356">
    <property type="protein sequence ID" value="MED6190077.1"/>
    <property type="molecule type" value="Genomic_DNA"/>
</dbReference>
<keyword evidence="3" id="KW-1185">Reference proteome</keyword>
<name>A0ABU6WXI9_9FABA</name>
<feature type="compositionally biased region" description="Basic residues" evidence="1">
    <location>
        <begin position="32"/>
        <end position="41"/>
    </location>
</feature>
<evidence type="ECO:0000256" key="1">
    <source>
        <dbReference type="SAM" id="MobiDB-lite"/>
    </source>
</evidence>
<feature type="region of interest" description="Disordered" evidence="1">
    <location>
        <begin position="1"/>
        <end position="42"/>
    </location>
</feature>
<organism evidence="2 3">
    <name type="scientific">Stylosanthes scabra</name>
    <dbReference type="NCBI Taxonomy" id="79078"/>
    <lineage>
        <taxon>Eukaryota</taxon>
        <taxon>Viridiplantae</taxon>
        <taxon>Streptophyta</taxon>
        <taxon>Embryophyta</taxon>
        <taxon>Tracheophyta</taxon>
        <taxon>Spermatophyta</taxon>
        <taxon>Magnoliopsida</taxon>
        <taxon>eudicotyledons</taxon>
        <taxon>Gunneridae</taxon>
        <taxon>Pentapetalae</taxon>
        <taxon>rosids</taxon>
        <taxon>fabids</taxon>
        <taxon>Fabales</taxon>
        <taxon>Fabaceae</taxon>
        <taxon>Papilionoideae</taxon>
        <taxon>50 kb inversion clade</taxon>
        <taxon>dalbergioids sensu lato</taxon>
        <taxon>Dalbergieae</taxon>
        <taxon>Pterocarpus clade</taxon>
        <taxon>Stylosanthes</taxon>
    </lineage>
</organism>
<proteinExistence type="predicted"/>
<protein>
    <submittedName>
        <fullName evidence="2">Uncharacterized protein</fullName>
    </submittedName>
</protein>
<comment type="caution">
    <text evidence="2">The sequence shown here is derived from an EMBL/GenBank/DDBJ whole genome shotgun (WGS) entry which is preliminary data.</text>
</comment>
<reference evidence="2 3" key="1">
    <citation type="journal article" date="2023" name="Plants (Basel)">
        <title>Bridging the Gap: Combining Genomics and Transcriptomics Approaches to Understand Stylosanthes scabra, an Orphan Legume from the Brazilian Caatinga.</title>
        <authorList>
            <person name="Ferreira-Neto J.R.C."/>
            <person name="da Silva M.D."/>
            <person name="Binneck E."/>
            <person name="de Melo N.F."/>
            <person name="da Silva R.H."/>
            <person name="de Melo A.L.T.M."/>
            <person name="Pandolfi V."/>
            <person name="Bustamante F.O."/>
            <person name="Brasileiro-Vidal A.C."/>
            <person name="Benko-Iseppon A.M."/>
        </authorList>
    </citation>
    <scope>NUCLEOTIDE SEQUENCE [LARGE SCALE GENOMIC DNA]</scope>
    <source>
        <tissue evidence="2">Leaves</tissue>
    </source>
</reference>